<evidence type="ECO:0000313" key="5">
    <source>
        <dbReference type="EMBL" id="EKD14267.1"/>
    </source>
</evidence>
<gene>
    <name evidence="5" type="ORF">MBM_07497</name>
</gene>
<dbReference type="InterPro" id="IPR055527">
    <property type="entry name" value="DUF7101"/>
</dbReference>
<dbReference type="Proteomes" id="UP000006753">
    <property type="component" value="Unassembled WGS sequence"/>
</dbReference>
<dbReference type="InParanoid" id="K1WPJ3"/>
<dbReference type="OrthoDB" id="5321461at2759"/>
<feature type="domain" description="DUF7099" evidence="2">
    <location>
        <begin position="647"/>
        <end position="1011"/>
    </location>
</feature>
<protein>
    <submittedName>
        <fullName evidence="5">WD domain-containing protein</fullName>
    </submittedName>
</protein>
<dbReference type="AlphaFoldDB" id="K1WPJ3"/>
<dbReference type="Pfam" id="PF23392">
    <property type="entry name" value="DUF7101"/>
    <property type="match status" value="1"/>
</dbReference>
<feature type="region of interest" description="Disordered" evidence="1">
    <location>
        <begin position="484"/>
        <end position="649"/>
    </location>
</feature>
<dbReference type="eggNOG" id="ENOG502SH8E">
    <property type="taxonomic scope" value="Eukaryota"/>
</dbReference>
<dbReference type="SUPFAM" id="SSF50978">
    <property type="entry name" value="WD40 repeat-like"/>
    <property type="match status" value="1"/>
</dbReference>
<dbReference type="InterPro" id="IPR055525">
    <property type="entry name" value="DUF7099"/>
</dbReference>
<evidence type="ECO:0000313" key="6">
    <source>
        <dbReference type="Proteomes" id="UP000006753"/>
    </source>
</evidence>
<proteinExistence type="predicted"/>
<feature type="domain" description="DUF7101" evidence="4">
    <location>
        <begin position="348"/>
        <end position="443"/>
    </location>
</feature>
<dbReference type="Pfam" id="PF23388">
    <property type="entry name" value="DUF7099"/>
    <property type="match status" value="1"/>
</dbReference>
<dbReference type="Gene3D" id="2.130.10.10">
    <property type="entry name" value="YVTN repeat-like/Quinoprotein amine dehydrogenase"/>
    <property type="match status" value="1"/>
</dbReference>
<reference evidence="5 6" key="1">
    <citation type="journal article" date="2012" name="BMC Genomics">
        <title>Sequencing the genome of Marssonina brunnea reveals fungus-poplar co-evolution.</title>
        <authorList>
            <person name="Zhu S."/>
            <person name="Cao Y.-Z."/>
            <person name="Jiang C."/>
            <person name="Tan B.-Y."/>
            <person name="Wang Z."/>
            <person name="Feng S."/>
            <person name="Zhang L."/>
            <person name="Su X.-H."/>
            <person name="Brejova B."/>
            <person name="Vinar T."/>
            <person name="Xu M."/>
            <person name="Wang M.-X."/>
            <person name="Zhang S.-G."/>
            <person name="Huang M.-R."/>
            <person name="Wu R."/>
            <person name="Zhou Y."/>
        </authorList>
    </citation>
    <scope>NUCLEOTIDE SEQUENCE [LARGE SCALE GENOMIC DNA]</scope>
    <source>
        <strain evidence="5 6">MB_m1</strain>
    </source>
</reference>
<accession>K1WPJ3</accession>
<name>K1WPJ3_MARBU</name>
<keyword evidence="6" id="KW-1185">Reference proteome</keyword>
<evidence type="ECO:0000259" key="4">
    <source>
        <dbReference type="Pfam" id="PF23392"/>
    </source>
</evidence>
<dbReference type="OMA" id="LYPLPEC"/>
<evidence type="ECO:0000259" key="3">
    <source>
        <dbReference type="Pfam" id="PF23391"/>
    </source>
</evidence>
<dbReference type="InterPro" id="IPR036322">
    <property type="entry name" value="WD40_repeat_dom_sf"/>
</dbReference>
<sequence length="1070" mass="118743">MAGPASSSMFTRLTSAYRLLTLRSDIDNIILELLGQFSLERIYCDGDKDTYQHLVITLLAQLNVIFHVQRLSLPSELQQVGWYLGFLASWEVTLRAMEFVLNVIDEGRESLWEAQALRDQHLPELLLNALRFATLHPKTSNQRAKDRRDRFARIHRSLERVVDSYPGPGSFLLSICKEVTDSLRTDPDGLGLPPRMRSELPNLATELYPLPECLTSQHVANLVSQGGLPGDWLAQFMALRDVSQFVVGASVQYTVKRETRDMRLQTTSARTRNAVLHVLEIIRTPAHISKVDLVSYFSDTFRIILPDTLLLTRRGSSDALADETDIDAIDALCTRLCDRQVLNRVSDREMMHSISQVCKKVEVLHDPSGQLRTNRPKVFVVNCEGCHVLGDGQLKASGKLNLALDTRDASEVYLPLNSKCLVCGEVISMMREIPLARQTWELLKPLESNADTINVERHLPTQFQMAPKFDANIPYNHGCGNMFREGRHRSFEPGASSPPPGHIQIPPSSPDRTRSMPATFLVSPSSPGLGRRLDTPRTDFAPSEELTSSDGATYFDTPGISPDPSQKPTAAPMDTISPLSPTFTVPGGSQPRLHSNSTISFEPEALPRSRTASSPALAEKSKSRSWRSKLTSSKKECSKATPGDVSSISSTTLESQKLDEICLKNLTSSSKISRGKSGKNINVAISQNSCYVLFWTQASINIWDVSSSSPILGRAVLTESNCVLAAVTKVYLAYIIGTRDQKLTLRIVNLIQPSVPMIEYRMPSSPWCHSICIDPKENHVVVGFDNSTVRFFSTARSEEPREERLHIRNHRDCRQCPPIDTLSFSNDGLVLLASTRGPKNGIIQIYSWRFPFEESQELTTCRYHVPLHESEDNGVSSAIFRSGVGGEENLVCISTWTQSGVPVLVQPQGGHRSEIRTDSSAHQGKLGSRIQCAAFSPTGSELAMVNDKGHLYHISHLNANPMEVKRIATSKELTTKSSFFAMTFMRLLDEDAVVMAWADSGKSMGYVKKVPVGYSDTATPRTTLTPGFFHSPRYELPSEGREIPKPPVELSVTEIPAPLHIVKGYPKEKP</sequence>
<dbReference type="KEGG" id="mbe:MBM_07497"/>
<feature type="domain" description="DUF7100" evidence="3">
    <location>
        <begin position="6"/>
        <end position="337"/>
    </location>
</feature>
<evidence type="ECO:0000256" key="1">
    <source>
        <dbReference type="SAM" id="MobiDB-lite"/>
    </source>
</evidence>
<dbReference type="InterPro" id="IPR015943">
    <property type="entry name" value="WD40/YVTN_repeat-like_dom_sf"/>
</dbReference>
<organism evidence="5 6">
    <name type="scientific">Marssonina brunnea f. sp. multigermtubi (strain MB_m1)</name>
    <name type="common">Marssonina leaf spot fungus</name>
    <dbReference type="NCBI Taxonomy" id="1072389"/>
    <lineage>
        <taxon>Eukaryota</taxon>
        <taxon>Fungi</taxon>
        <taxon>Dikarya</taxon>
        <taxon>Ascomycota</taxon>
        <taxon>Pezizomycotina</taxon>
        <taxon>Leotiomycetes</taxon>
        <taxon>Helotiales</taxon>
        <taxon>Drepanopezizaceae</taxon>
        <taxon>Drepanopeziza</taxon>
    </lineage>
</organism>
<dbReference type="EMBL" id="JH921446">
    <property type="protein sequence ID" value="EKD14267.1"/>
    <property type="molecule type" value="Genomic_DNA"/>
</dbReference>
<dbReference type="InterPro" id="IPR055526">
    <property type="entry name" value="DUF7100"/>
</dbReference>
<evidence type="ECO:0000259" key="2">
    <source>
        <dbReference type="Pfam" id="PF23388"/>
    </source>
</evidence>
<dbReference type="HOGENOM" id="CLU_010931_0_0_1"/>
<dbReference type="Pfam" id="PF23391">
    <property type="entry name" value="DUF7100"/>
    <property type="match status" value="1"/>
</dbReference>